<gene>
    <name evidence="1" type="ORF">GTP81_25505</name>
</gene>
<evidence type="ECO:0000313" key="2">
    <source>
        <dbReference type="Proteomes" id="UP000484875"/>
    </source>
</evidence>
<sequence>MEDKALAGRLHMTGEDQNSLASMQSFLRASGLDLVADALLRYLDHPGAEQAMALMYLCQACADAGDLASALR</sequence>
<comment type="caution">
    <text evidence="1">The sequence shown here is derived from an EMBL/GenBank/DDBJ whole genome shotgun (WGS) entry which is preliminary data.</text>
</comment>
<keyword evidence="2" id="KW-1185">Reference proteome</keyword>
<proteinExistence type="predicted"/>
<protein>
    <submittedName>
        <fullName evidence="1">Uncharacterized protein</fullName>
    </submittedName>
</protein>
<dbReference type="AlphaFoldDB" id="A0A845HRL6"/>
<dbReference type="Proteomes" id="UP000484875">
    <property type="component" value="Unassembled WGS sequence"/>
</dbReference>
<name>A0A845HRL6_9BURK</name>
<organism evidence="1 2">
    <name type="scientific">Duganella vulcania</name>
    <dbReference type="NCBI Taxonomy" id="2692166"/>
    <lineage>
        <taxon>Bacteria</taxon>
        <taxon>Pseudomonadati</taxon>
        <taxon>Pseudomonadota</taxon>
        <taxon>Betaproteobacteria</taxon>
        <taxon>Burkholderiales</taxon>
        <taxon>Oxalobacteraceae</taxon>
        <taxon>Telluria group</taxon>
        <taxon>Duganella</taxon>
    </lineage>
</organism>
<evidence type="ECO:0000313" key="1">
    <source>
        <dbReference type="EMBL" id="MYN20103.1"/>
    </source>
</evidence>
<reference evidence="1 2" key="1">
    <citation type="submission" date="2019-12" db="EMBL/GenBank/DDBJ databases">
        <title>Novel species isolated from a subtropical stream in China.</title>
        <authorList>
            <person name="Lu H."/>
        </authorList>
    </citation>
    <scope>NUCLEOTIDE SEQUENCE [LARGE SCALE GENOMIC DNA]</scope>
    <source>
        <strain evidence="1 2">FT107W</strain>
    </source>
</reference>
<dbReference type="EMBL" id="WWCV01000063">
    <property type="protein sequence ID" value="MYN20103.1"/>
    <property type="molecule type" value="Genomic_DNA"/>
</dbReference>
<dbReference type="RefSeq" id="WP_161092465.1">
    <property type="nucleotide sequence ID" value="NZ_WWCV01000063.1"/>
</dbReference>
<accession>A0A845HRL6</accession>